<sequence>MKIKKYTVLLSAILSVGILITGCSGAKTASTTGNTQTSDSALPKEIRLGYFQSPNGELLAKGEKLLEKKFPGVSIKYVQFDVGRDVNAAMASGSIDIATIGTPPGTTGIVNDLPYKIYYLHDIIGSSEALVAKNTSGIKSVADIKGKKIATPFGSTSHYSLLAALKQNNISENDVTILDMSAQDIIAAWSRGEIDGAYIWQPAQSKLVSDGGKVILSSEDVAKGGAVTGEFGIVNNDFAAKYPDVVKAYIDILDEATKSYKTQSDDVVKALSQELGLSVEDTKQAMNQISVLDKSEQAQYIGTSDKQGKLPQILKDTSDFLLTQKAVTTSPDIETFKKAVRNDLYN</sequence>
<dbReference type="InterPro" id="IPR010068">
    <property type="entry name" value="Peri-bd_TauA"/>
</dbReference>
<evidence type="ECO:0000256" key="2">
    <source>
        <dbReference type="ARBA" id="ARBA00010742"/>
    </source>
</evidence>
<evidence type="ECO:0000256" key="1">
    <source>
        <dbReference type="ARBA" id="ARBA00004418"/>
    </source>
</evidence>
<dbReference type="InterPro" id="IPR001638">
    <property type="entry name" value="Solute-binding_3/MltF_N"/>
</dbReference>
<dbReference type="OrthoDB" id="9815602at2"/>
<dbReference type="PANTHER" id="PTHR30024:SF47">
    <property type="entry name" value="TAURINE-BINDING PERIPLASMIC PROTEIN"/>
    <property type="match status" value="1"/>
</dbReference>
<dbReference type="Proteomes" id="UP000031866">
    <property type="component" value="Chromosome"/>
</dbReference>
<dbReference type="KEGG" id="cbei:LF65_03819"/>
<keyword evidence="3 4" id="KW-0732">Signal</keyword>
<dbReference type="Gene3D" id="3.40.190.10">
    <property type="entry name" value="Periplasmic binding protein-like II"/>
    <property type="match status" value="2"/>
</dbReference>
<proteinExistence type="inferred from homology"/>
<dbReference type="CDD" id="cd13560">
    <property type="entry name" value="PBP2_taurine"/>
    <property type="match status" value="1"/>
</dbReference>
<reference evidence="7" key="1">
    <citation type="submission" date="2014-12" db="EMBL/GenBank/DDBJ databases">
        <title>Genome sequence of Clostridium beijerinckii strain 59B.</title>
        <authorList>
            <person name="Little G.T."/>
            <person name="Minton N.P."/>
        </authorList>
    </citation>
    <scope>NUCLEOTIDE SEQUENCE [LARGE SCALE GENOMIC DNA]</scope>
    <source>
        <strain evidence="7">59B</strain>
    </source>
</reference>
<dbReference type="RefSeq" id="WP_041898124.1">
    <property type="nucleotide sequence ID" value="NZ_CP010086.2"/>
</dbReference>
<feature type="domain" description="Solute-binding protein family 3/N-terminal" evidence="5">
    <location>
        <begin position="45"/>
        <end position="266"/>
    </location>
</feature>
<evidence type="ECO:0000313" key="7">
    <source>
        <dbReference type="Proteomes" id="UP000031866"/>
    </source>
</evidence>
<dbReference type="InterPro" id="IPR015168">
    <property type="entry name" value="SsuA/THI5"/>
</dbReference>
<gene>
    <name evidence="6" type="ORF">LF65_03819</name>
</gene>
<dbReference type="EMBL" id="CP010086">
    <property type="protein sequence ID" value="AJH00372.1"/>
    <property type="molecule type" value="Genomic_DNA"/>
</dbReference>
<evidence type="ECO:0000313" key="6">
    <source>
        <dbReference type="EMBL" id="AJH00372.1"/>
    </source>
</evidence>
<organism evidence="6 7">
    <name type="scientific">Clostridium beijerinckii</name>
    <name type="common">Clostridium MP</name>
    <dbReference type="NCBI Taxonomy" id="1520"/>
    <lineage>
        <taxon>Bacteria</taxon>
        <taxon>Bacillati</taxon>
        <taxon>Bacillota</taxon>
        <taxon>Clostridia</taxon>
        <taxon>Eubacteriales</taxon>
        <taxon>Clostridiaceae</taxon>
        <taxon>Clostridium</taxon>
    </lineage>
</organism>
<dbReference type="GO" id="GO:0042597">
    <property type="term" value="C:periplasmic space"/>
    <property type="evidence" value="ECO:0007669"/>
    <property type="project" value="UniProtKB-SubCell"/>
</dbReference>
<dbReference type="PROSITE" id="PS51257">
    <property type="entry name" value="PROKAR_LIPOPROTEIN"/>
    <property type="match status" value="1"/>
</dbReference>
<evidence type="ECO:0000256" key="3">
    <source>
        <dbReference type="ARBA" id="ARBA00022729"/>
    </source>
</evidence>
<evidence type="ECO:0000259" key="5">
    <source>
        <dbReference type="SMART" id="SM00062"/>
    </source>
</evidence>
<feature type="chain" id="PRO_5002119732" evidence="4">
    <location>
        <begin position="27"/>
        <end position="346"/>
    </location>
</feature>
<dbReference type="PANTHER" id="PTHR30024">
    <property type="entry name" value="ALIPHATIC SULFONATES-BINDING PROTEIN-RELATED"/>
    <property type="match status" value="1"/>
</dbReference>
<comment type="similarity">
    <text evidence="2">Belongs to the bacterial solute-binding protein SsuA/TauA family.</text>
</comment>
<protein>
    <submittedName>
        <fullName evidence="6">Taurine ABC transporter substrate-binding protein</fullName>
    </submittedName>
</protein>
<name>A0A0B5QQ16_CLOBE</name>
<feature type="signal peptide" evidence="4">
    <location>
        <begin position="1"/>
        <end position="26"/>
    </location>
</feature>
<dbReference type="STRING" id="1520.LF65_03819"/>
<comment type="subcellular location">
    <subcellularLocation>
        <location evidence="1">Periplasm</location>
    </subcellularLocation>
</comment>
<accession>A0A0B5QQ16</accession>
<evidence type="ECO:0000256" key="4">
    <source>
        <dbReference type="SAM" id="SignalP"/>
    </source>
</evidence>
<dbReference type="SMART" id="SM00062">
    <property type="entry name" value="PBPb"/>
    <property type="match status" value="1"/>
</dbReference>
<dbReference type="AlphaFoldDB" id="A0A0B5QQ16"/>
<dbReference type="SUPFAM" id="SSF53850">
    <property type="entry name" value="Periplasmic binding protein-like II"/>
    <property type="match status" value="1"/>
</dbReference>
<dbReference type="GO" id="GO:0042918">
    <property type="term" value="P:alkanesulfonate transmembrane transport"/>
    <property type="evidence" value="ECO:0007669"/>
    <property type="project" value="TreeGrafter"/>
</dbReference>
<dbReference type="Pfam" id="PF09084">
    <property type="entry name" value="NMT1"/>
    <property type="match status" value="1"/>
</dbReference>